<feature type="region of interest" description="Disordered" evidence="1">
    <location>
        <begin position="89"/>
        <end position="253"/>
    </location>
</feature>
<protein>
    <recommendedName>
        <fullName evidence="4">Transcription factor RfeG</fullName>
    </recommendedName>
</protein>
<feature type="compositionally biased region" description="Pro residues" evidence="1">
    <location>
        <begin position="207"/>
        <end position="230"/>
    </location>
</feature>
<dbReference type="PANTHER" id="PTHR39609:SF1">
    <property type="entry name" value="RFEG"/>
    <property type="match status" value="1"/>
</dbReference>
<feature type="compositionally biased region" description="Low complexity" evidence="1">
    <location>
        <begin position="396"/>
        <end position="406"/>
    </location>
</feature>
<dbReference type="Proteomes" id="UP001281003">
    <property type="component" value="Unassembled WGS sequence"/>
</dbReference>
<name>A0AAE0PA18_SORBR</name>
<dbReference type="EMBL" id="JAUTDP010000009">
    <property type="protein sequence ID" value="KAK3396139.1"/>
    <property type="molecule type" value="Genomic_DNA"/>
</dbReference>
<feature type="compositionally biased region" description="Low complexity" evidence="1">
    <location>
        <begin position="193"/>
        <end position="206"/>
    </location>
</feature>
<gene>
    <name evidence="2" type="ORF">B0T20DRAFT_262338</name>
</gene>
<feature type="region of interest" description="Disordered" evidence="1">
    <location>
        <begin position="1"/>
        <end position="25"/>
    </location>
</feature>
<evidence type="ECO:0000256" key="1">
    <source>
        <dbReference type="SAM" id="MobiDB-lite"/>
    </source>
</evidence>
<evidence type="ECO:0000313" key="2">
    <source>
        <dbReference type="EMBL" id="KAK3396139.1"/>
    </source>
</evidence>
<feature type="region of interest" description="Disordered" evidence="1">
    <location>
        <begin position="268"/>
        <end position="287"/>
    </location>
</feature>
<proteinExistence type="predicted"/>
<feature type="compositionally biased region" description="Polar residues" evidence="1">
    <location>
        <begin position="384"/>
        <end position="395"/>
    </location>
</feature>
<evidence type="ECO:0000313" key="3">
    <source>
        <dbReference type="Proteomes" id="UP001281003"/>
    </source>
</evidence>
<feature type="compositionally biased region" description="Polar residues" evidence="1">
    <location>
        <begin position="339"/>
        <end position="352"/>
    </location>
</feature>
<reference evidence="2" key="2">
    <citation type="submission" date="2023-07" db="EMBL/GenBank/DDBJ databases">
        <authorList>
            <consortium name="Lawrence Berkeley National Laboratory"/>
            <person name="Haridas S."/>
            <person name="Hensen N."/>
            <person name="Bonometti L."/>
            <person name="Westerberg I."/>
            <person name="Brannstrom I.O."/>
            <person name="Guillou S."/>
            <person name="Cros-Aarteil S."/>
            <person name="Calhoun S."/>
            <person name="Kuo A."/>
            <person name="Mondo S."/>
            <person name="Pangilinan J."/>
            <person name="Riley R."/>
            <person name="LaButti K."/>
            <person name="Andreopoulos B."/>
            <person name="Lipzen A."/>
            <person name="Chen C."/>
            <person name="Yanf M."/>
            <person name="Daum C."/>
            <person name="Ng V."/>
            <person name="Clum A."/>
            <person name="Steindorff A."/>
            <person name="Ohm R."/>
            <person name="Martin F."/>
            <person name="Silar P."/>
            <person name="Natvig D."/>
            <person name="Lalanne C."/>
            <person name="Gautier V."/>
            <person name="Ament-velasquez S.L."/>
            <person name="Kruys A."/>
            <person name="Hutchinson M.I."/>
            <person name="Powell A.J."/>
            <person name="Barry K."/>
            <person name="Miller A.N."/>
            <person name="Grigoriev I.V."/>
            <person name="Debuchy R."/>
            <person name="Gladieux P."/>
            <person name="Thoren M.H."/>
            <person name="Johannesson H."/>
        </authorList>
    </citation>
    <scope>NUCLEOTIDE SEQUENCE</scope>
    <source>
        <strain evidence="2">FGSC 1904</strain>
    </source>
</reference>
<feature type="compositionally biased region" description="Basic and acidic residues" evidence="1">
    <location>
        <begin position="408"/>
        <end position="436"/>
    </location>
</feature>
<feature type="compositionally biased region" description="Pro residues" evidence="1">
    <location>
        <begin position="163"/>
        <end position="192"/>
    </location>
</feature>
<dbReference type="PANTHER" id="PTHR39609">
    <property type="entry name" value="RFEG-RELATED"/>
    <property type="match status" value="1"/>
</dbReference>
<comment type="caution">
    <text evidence="2">The sequence shown here is derived from an EMBL/GenBank/DDBJ whole genome shotgun (WGS) entry which is preliminary data.</text>
</comment>
<keyword evidence="3" id="KW-1185">Reference proteome</keyword>
<organism evidence="2 3">
    <name type="scientific">Sordaria brevicollis</name>
    <dbReference type="NCBI Taxonomy" id="83679"/>
    <lineage>
        <taxon>Eukaryota</taxon>
        <taxon>Fungi</taxon>
        <taxon>Dikarya</taxon>
        <taxon>Ascomycota</taxon>
        <taxon>Pezizomycotina</taxon>
        <taxon>Sordariomycetes</taxon>
        <taxon>Sordariomycetidae</taxon>
        <taxon>Sordariales</taxon>
        <taxon>Sordariaceae</taxon>
        <taxon>Sordaria</taxon>
    </lineage>
</organism>
<reference evidence="2" key="1">
    <citation type="journal article" date="2023" name="Mol. Phylogenet. Evol.">
        <title>Genome-scale phylogeny and comparative genomics of the fungal order Sordariales.</title>
        <authorList>
            <person name="Hensen N."/>
            <person name="Bonometti L."/>
            <person name="Westerberg I."/>
            <person name="Brannstrom I.O."/>
            <person name="Guillou S."/>
            <person name="Cros-Aarteil S."/>
            <person name="Calhoun S."/>
            <person name="Haridas S."/>
            <person name="Kuo A."/>
            <person name="Mondo S."/>
            <person name="Pangilinan J."/>
            <person name="Riley R."/>
            <person name="LaButti K."/>
            <person name="Andreopoulos B."/>
            <person name="Lipzen A."/>
            <person name="Chen C."/>
            <person name="Yan M."/>
            <person name="Daum C."/>
            <person name="Ng V."/>
            <person name="Clum A."/>
            <person name="Steindorff A."/>
            <person name="Ohm R.A."/>
            <person name="Martin F."/>
            <person name="Silar P."/>
            <person name="Natvig D.O."/>
            <person name="Lalanne C."/>
            <person name="Gautier V."/>
            <person name="Ament-Velasquez S.L."/>
            <person name="Kruys A."/>
            <person name="Hutchinson M.I."/>
            <person name="Powell A.J."/>
            <person name="Barry K."/>
            <person name="Miller A.N."/>
            <person name="Grigoriev I.V."/>
            <person name="Debuchy R."/>
            <person name="Gladieux P."/>
            <person name="Hiltunen Thoren M."/>
            <person name="Johannesson H."/>
        </authorList>
    </citation>
    <scope>NUCLEOTIDE SEQUENCE</scope>
    <source>
        <strain evidence="2">FGSC 1904</strain>
    </source>
</reference>
<feature type="compositionally biased region" description="Polar residues" evidence="1">
    <location>
        <begin position="106"/>
        <end position="140"/>
    </location>
</feature>
<feature type="compositionally biased region" description="Basic and acidic residues" evidence="1">
    <location>
        <begin position="142"/>
        <end position="157"/>
    </location>
</feature>
<dbReference type="AlphaFoldDB" id="A0AAE0PA18"/>
<sequence length="443" mass="47877">MAARPGNRPAPAPQPSTARQNEYFVPRDGIDREVITSDICRYLGNDALVRPGTYESPDGRVTQGYFITAYRNLTSAMIQDLKADSARWEQERRAASRSGGGTGGTIHSSQHNGSTFVRSSNSPTGSREQNRGSSDYSTWKNRQREQEHYDAYSRDNAMDVDYPPQPSAPKNPVYPPPNAYPGPPQPGPPAAYPPVSYTPQAAGIPAQYPPQAYPPYPTNPPAPQYSPGPPNTGDRYPGMAAPPPMPAGGYGQVGQEASYVMGSDYRTQPNYVTSEPPRMAPHPAVSSAAPVRPMYAPTNGAPGYPPAPDQYYGAPVPGSSATQAYSADPLYGRGGAYNVATTNPAQASSDNLGSPAGPTPTRQGYGHIPEPPFDNHQAPVLPQVPTSNSSTPAQMASSGPSPAPRRSPGRDSEPRERERDQHRNRRPEQERDDRDRARHRQHR</sequence>
<evidence type="ECO:0008006" key="4">
    <source>
        <dbReference type="Google" id="ProtNLM"/>
    </source>
</evidence>
<feature type="region of interest" description="Disordered" evidence="1">
    <location>
        <begin position="295"/>
        <end position="443"/>
    </location>
</feature>
<accession>A0AAE0PA18</accession>